<name>A0A1M7RMI6_9ACTN</name>
<reference evidence="1 2" key="1">
    <citation type="submission" date="2016-11" db="EMBL/GenBank/DDBJ databases">
        <authorList>
            <person name="Jaros S."/>
            <person name="Januszkiewicz K."/>
            <person name="Wedrychowicz H."/>
        </authorList>
    </citation>
    <scope>NUCLEOTIDE SEQUENCE [LARGE SCALE GENOMIC DNA]</scope>
    <source>
        <strain evidence="1 2">DSM 46144</strain>
    </source>
</reference>
<evidence type="ECO:0000313" key="2">
    <source>
        <dbReference type="Proteomes" id="UP000184440"/>
    </source>
</evidence>
<dbReference type="InterPro" id="IPR032710">
    <property type="entry name" value="NTF2-like_dom_sf"/>
</dbReference>
<dbReference type="Proteomes" id="UP000184440">
    <property type="component" value="Unassembled WGS sequence"/>
</dbReference>
<dbReference type="STRING" id="134849.SAMN05443668_12336"/>
<proteinExistence type="predicted"/>
<evidence type="ECO:0008006" key="3">
    <source>
        <dbReference type="Google" id="ProtNLM"/>
    </source>
</evidence>
<dbReference type="PANTHER" id="PTHR30173">
    <property type="entry name" value="SIGMA 19 FACTOR"/>
    <property type="match status" value="1"/>
</dbReference>
<dbReference type="RefSeq" id="WP_073265207.1">
    <property type="nucleotide sequence ID" value="NZ_FRCS01000023.1"/>
</dbReference>
<sequence length="132" mass="13545">MFDDDDDAVRRFAAACRLGTGAALRAALYADAVAVCDSGGGAPAALGPVSGADDVAELVAALLCGQPDTEMTVEAVNGQAGLALWRGNRALAVVAVRTIDATVAALWIVLNPDKLRGWQRRKGPRAGALSEE</sequence>
<keyword evidence="2" id="KW-1185">Reference proteome</keyword>
<dbReference type="AlphaFoldDB" id="A0A1M7RMI6"/>
<dbReference type="EMBL" id="FRCS01000023">
    <property type="protein sequence ID" value="SHN47390.1"/>
    <property type="molecule type" value="Genomic_DNA"/>
</dbReference>
<dbReference type="PANTHER" id="PTHR30173:SF43">
    <property type="entry name" value="ECF RNA POLYMERASE SIGMA FACTOR SIGI-RELATED"/>
    <property type="match status" value="1"/>
</dbReference>
<accession>A0A1M7RMI6</accession>
<evidence type="ECO:0000313" key="1">
    <source>
        <dbReference type="EMBL" id="SHN47390.1"/>
    </source>
</evidence>
<gene>
    <name evidence="1" type="ORF">SAMN05443668_12336</name>
</gene>
<dbReference type="GO" id="GO:0016987">
    <property type="term" value="F:sigma factor activity"/>
    <property type="evidence" value="ECO:0007669"/>
    <property type="project" value="TreeGrafter"/>
</dbReference>
<dbReference type="SUPFAM" id="SSF54427">
    <property type="entry name" value="NTF2-like"/>
    <property type="match status" value="1"/>
</dbReference>
<protein>
    <recommendedName>
        <fullName evidence="3">RNA polymerase sigma-70 factor, ECF subfamily</fullName>
    </recommendedName>
</protein>
<dbReference type="OrthoDB" id="3298440at2"/>
<dbReference type="InterPro" id="IPR052704">
    <property type="entry name" value="ECF_Sigma-70_Domain"/>
</dbReference>
<organism evidence="1 2">
    <name type="scientific">Cryptosporangium aurantiacum</name>
    <dbReference type="NCBI Taxonomy" id="134849"/>
    <lineage>
        <taxon>Bacteria</taxon>
        <taxon>Bacillati</taxon>
        <taxon>Actinomycetota</taxon>
        <taxon>Actinomycetes</taxon>
        <taxon>Cryptosporangiales</taxon>
        <taxon>Cryptosporangiaceae</taxon>
        <taxon>Cryptosporangium</taxon>
    </lineage>
</organism>